<organism evidence="2 3">
    <name type="scientific">Craurococcus roseus</name>
    <dbReference type="NCBI Taxonomy" id="77585"/>
    <lineage>
        <taxon>Bacteria</taxon>
        <taxon>Pseudomonadati</taxon>
        <taxon>Pseudomonadota</taxon>
        <taxon>Alphaproteobacteria</taxon>
        <taxon>Acetobacterales</taxon>
        <taxon>Acetobacteraceae</taxon>
        <taxon>Craurococcus</taxon>
    </lineage>
</organism>
<dbReference type="PANTHER" id="PTHR43689">
    <property type="entry name" value="HYDROLASE"/>
    <property type="match status" value="1"/>
</dbReference>
<dbReference type="InterPro" id="IPR000073">
    <property type="entry name" value="AB_hydrolase_1"/>
</dbReference>
<feature type="domain" description="AB hydrolase-1" evidence="1">
    <location>
        <begin position="33"/>
        <end position="253"/>
    </location>
</feature>
<dbReference type="Gene3D" id="3.40.50.1820">
    <property type="entry name" value="alpha/beta hydrolase"/>
    <property type="match status" value="1"/>
</dbReference>
<gene>
    <name evidence="2" type="ORF">GCM10009416_09740</name>
</gene>
<dbReference type="InterPro" id="IPR029058">
    <property type="entry name" value="AB_hydrolase_fold"/>
</dbReference>
<dbReference type="RefSeq" id="WP_343894032.1">
    <property type="nucleotide sequence ID" value="NZ_BAAAFZ010000008.1"/>
</dbReference>
<dbReference type="Proteomes" id="UP001501588">
    <property type="component" value="Unassembled WGS sequence"/>
</dbReference>
<dbReference type="Pfam" id="PF12697">
    <property type="entry name" value="Abhydrolase_6"/>
    <property type="match status" value="1"/>
</dbReference>
<keyword evidence="3" id="KW-1185">Reference proteome</keyword>
<sequence>MAAARRNVRLEIGGGRLEAAWWGPEPEAAPTMVLLHEGLGSVSLWRDFPERLAAATGLGVFAYSRFGYGQSDPAALPRPLTYMHEEAREVLPRVLDAAGVRRCVLLGHSDGGSIAAIHAGSFQDTRVRGLVLLAPHFFVEEAGLAAIRAAKQAFETGDLRARLARHHRDPDLAFRGWNGAWLDPGFPRAFDLQPDIAHIRVPVLAIQGEADPYGTVEQLRLLEREAYCPVDGLVLPGVGHNPHQDAPEAVLAAVSEFTGRLFGLHEPGPANAQ</sequence>
<evidence type="ECO:0000313" key="2">
    <source>
        <dbReference type="EMBL" id="GAA0573119.1"/>
    </source>
</evidence>
<dbReference type="EMBL" id="BAAAFZ010000008">
    <property type="protein sequence ID" value="GAA0573119.1"/>
    <property type="molecule type" value="Genomic_DNA"/>
</dbReference>
<evidence type="ECO:0000313" key="3">
    <source>
        <dbReference type="Proteomes" id="UP001501588"/>
    </source>
</evidence>
<proteinExistence type="predicted"/>
<evidence type="ECO:0000259" key="1">
    <source>
        <dbReference type="Pfam" id="PF12697"/>
    </source>
</evidence>
<dbReference type="SUPFAM" id="SSF53474">
    <property type="entry name" value="alpha/beta-Hydrolases"/>
    <property type="match status" value="1"/>
</dbReference>
<name>A0ABN1ES38_9PROT</name>
<keyword evidence="2" id="KW-0378">Hydrolase</keyword>
<reference evidence="2 3" key="1">
    <citation type="journal article" date="2019" name="Int. J. Syst. Evol. Microbiol.">
        <title>The Global Catalogue of Microorganisms (GCM) 10K type strain sequencing project: providing services to taxonomists for standard genome sequencing and annotation.</title>
        <authorList>
            <consortium name="The Broad Institute Genomics Platform"/>
            <consortium name="The Broad Institute Genome Sequencing Center for Infectious Disease"/>
            <person name="Wu L."/>
            <person name="Ma J."/>
        </authorList>
    </citation>
    <scope>NUCLEOTIDE SEQUENCE [LARGE SCALE GENOMIC DNA]</scope>
    <source>
        <strain evidence="2 3">JCM 9933</strain>
    </source>
</reference>
<protein>
    <submittedName>
        <fullName evidence="2">Alpha/beta hydrolase</fullName>
    </submittedName>
</protein>
<accession>A0ABN1ES38</accession>
<dbReference type="PANTHER" id="PTHR43689:SF8">
    <property type="entry name" value="ALPHA_BETA-HYDROLASES SUPERFAMILY PROTEIN"/>
    <property type="match status" value="1"/>
</dbReference>
<comment type="caution">
    <text evidence="2">The sequence shown here is derived from an EMBL/GenBank/DDBJ whole genome shotgun (WGS) entry which is preliminary data.</text>
</comment>
<dbReference type="GO" id="GO:0016787">
    <property type="term" value="F:hydrolase activity"/>
    <property type="evidence" value="ECO:0007669"/>
    <property type="project" value="UniProtKB-KW"/>
</dbReference>